<sequence length="159" mass="17758">MEIYKDRKRGLWVENILFVCTGNTCRSPMAAALFKHLNNSDQLNVQSAGVFAADGSDASTFAKEALEEKGIACEHSSTLLNEEHIEWASIILTMTNSHKQSVIDSFPHAGRKTYTLPEYVGYNGGDILDPFGGSLEMYRLTRDDLEDLVKQLLEKIKSK</sequence>
<organism evidence="5 6">
    <name type="scientific">Metabacillus fastidiosus</name>
    <dbReference type="NCBI Taxonomy" id="1458"/>
    <lineage>
        <taxon>Bacteria</taxon>
        <taxon>Bacillati</taxon>
        <taxon>Bacillota</taxon>
        <taxon>Bacilli</taxon>
        <taxon>Bacillales</taxon>
        <taxon>Bacillaceae</taxon>
        <taxon>Metabacillus</taxon>
    </lineage>
</organism>
<dbReference type="PANTHER" id="PTHR11717:SF31">
    <property type="entry name" value="LOW MOLECULAR WEIGHT PROTEIN-TYROSINE-PHOSPHATASE ETP-RELATED"/>
    <property type="match status" value="1"/>
</dbReference>
<dbReference type="InterPro" id="IPR023485">
    <property type="entry name" value="Ptyr_pPase"/>
</dbReference>
<dbReference type="Proteomes" id="UP001342826">
    <property type="component" value="Unassembled WGS sequence"/>
</dbReference>
<dbReference type="InterPro" id="IPR036196">
    <property type="entry name" value="Ptyr_pPase_sf"/>
</dbReference>
<dbReference type="EMBL" id="JARTFS010000020">
    <property type="protein sequence ID" value="MED4403869.1"/>
    <property type="molecule type" value="Genomic_DNA"/>
</dbReference>
<evidence type="ECO:0000313" key="6">
    <source>
        <dbReference type="Proteomes" id="UP001342826"/>
    </source>
</evidence>
<keyword evidence="2" id="KW-0378">Hydrolase</keyword>
<dbReference type="PRINTS" id="PR00719">
    <property type="entry name" value="LMWPTPASE"/>
</dbReference>
<evidence type="ECO:0000256" key="2">
    <source>
        <dbReference type="ARBA" id="ARBA00022801"/>
    </source>
</evidence>
<keyword evidence="3" id="KW-0904">Protein phosphatase</keyword>
<dbReference type="CDD" id="cd16344">
    <property type="entry name" value="LMWPAP"/>
    <property type="match status" value="1"/>
</dbReference>
<protein>
    <submittedName>
        <fullName evidence="5">Low molecular weight protein arginine phosphatase</fullName>
    </submittedName>
</protein>
<evidence type="ECO:0000256" key="1">
    <source>
        <dbReference type="ARBA" id="ARBA00011063"/>
    </source>
</evidence>
<dbReference type="RefSeq" id="WP_328003125.1">
    <property type="nucleotide sequence ID" value="NZ_JBCNDB010000017.1"/>
</dbReference>
<comment type="caution">
    <text evidence="5">The sequence shown here is derived from an EMBL/GenBank/DDBJ whole genome shotgun (WGS) entry which is preliminary data.</text>
</comment>
<proteinExistence type="inferred from homology"/>
<dbReference type="InterPro" id="IPR017867">
    <property type="entry name" value="Tyr_phospatase_low_mol_wt"/>
</dbReference>
<dbReference type="SMART" id="SM00226">
    <property type="entry name" value="LMWPc"/>
    <property type="match status" value="1"/>
</dbReference>
<name>A0ABU6P5Q9_9BACI</name>
<evidence type="ECO:0000313" key="5">
    <source>
        <dbReference type="EMBL" id="MED4403869.1"/>
    </source>
</evidence>
<accession>A0ABU6P5Q9</accession>
<evidence type="ECO:0000256" key="3">
    <source>
        <dbReference type="ARBA" id="ARBA00022912"/>
    </source>
</evidence>
<keyword evidence="6" id="KW-1185">Reference proteome</keyword>
<comment type="similarity">
    <text evidence="1">Belongs to the low molecular weight phosphotyrosine protein phosphatase family.</text>
</comment>
<dbReference type="SUPFAM" id="SSF52788">
    <property type="entry name" value="Phosphotyrosine protein phosphatases I"/>
    <property type="match status" value="1"/>
</dbReference>
<dbReference type="Gene3D" id="3.40.50.2300">
    <property type="match status" value="1"/>
</dbReference>
<evidence type="ECO:0000259" key="4">
    <source>
        <dbReference type="SMART" id="SM00226"/>
    </source>
</evidence>
<dbReference type="PANTHER" id="PTHR11717">
    <property type="entry name" value="LOW MOLECULAR WEIGHT PROTEIN TYROSINE PHOSPHATASE"/>
    <property type="match status" value="1"/>
</dbReference>
<dbReference type="InterPro" id="IPR050438">
    <property type="entry name" value="LMW_PTPase"/>
</dbReference>
<dbReference type="Pfam" id="PF01451">
    <property type="entry name" value="LMWPc"/>
    <property type="match status" value="1"/>
</dbReference>
<reference evidence="5 6" key="1">
    <citation type="submission" date="2023-03" db="EMBL/GenBank/DDBJ databases">
        <title>Bacillus Genome Sequencing.</title>
        <authorList>
            <person name="Dunlap C."/>
        </authorList>
    </citation>
    <scope>NUCLEOTIDE SEQUENCE [LARGE SCALE GENOMIC DNA]</scope>
    <source>
        <strain evidence="5 6">NRS-1717</strain>
    </source>
</reference>
<gene>
    <name evidence="5" type="ORF">P9271_21450</name>
</gene>
<feature type="domain" description="Phosphotyrosine protein phosphatase I" evidence="4">
    <location>
        <begin position="14"/>
        <end position="155"/>
    </location>
</feature>